<feature type="coiled-coil region" evidence="1">
    <location>
        <begin position="232"/>
        <end position="266"/>
    </location>
</feature>
<evidence type="ECO:0000313" key="2">
    <source>
        <dbReference type="EMBL" id="UOX34353.1"/>
    </source>
</evidence>
<evidence type="ECO:0000256" key="1">
    <source>
        <dbReference type="SAM" id="Coils"/>
    </source>
</evidence>
<dbReference type="EMBL" id="CP090145">
    <property type="protein sequence ID" value="UOX34353.1"/>
    <property type="molecule type" value="Genomic_DNA"/>
</dbReference>
<evidence type="ECO:0008006" key="4">
    <source>
        <dbReference type="Google" id="ProtNLM"/>
    </source>
</evidence>
<accession>A0ABY4HNU7</accession>
<sequence>MQKIIFYTVITLVAFVANLKAQTADISKNSEDWSYRETVDGSYRMGSDTSTEFSNQNVLTIKSIKKDIKGFGNIMQTIQPDLYLGKTIKMSGYVKSEDVKSWAGLWMRVDFYKEKVLAFDNMQNRAIKGTTDWIKYEVVLFVPNDATSISYGVLLHGKGQIWFKDVIVEVVEEIVQETGTIKGREQKPISFEIRAKQIGDQITSITNEEKNALKVEIDKIDNQVSEGTLSKNEADELKLKKAKERAKNIESKVAVQEEKLNQLIQDKIDGKISDNNEKSKRGGTSIVFGSSPDSIGEFHRQINLSSMKVYNGADDFIKKQSKRTTSQFVFALGLNNLITEGENIENSDFRVAGSHFYEWGLTYNTRILKNANLLHVKYGLSVMYNNLRPTNNRFFVKNGNQTELQIAAVDLKESRLRNVQLVFPLHLEFDFTPKKLSEDGKTYFRTHNSFRVGLGGYGGFNIKSKQITKYELDGDKIKDKQKGDFNTSNFVYGLSTYVGYKATSLYVKYDINPLFKNNTVDQNNISLGIRFDFN</sequence>
<organism evidence="2 3">
    <name type="scientific">Flavobacterium sediminilitoris</name>
    <dbReference type="NCBI Taxonomy" id="2024526"/>
    <lineage>
        <taxon>Bacteria</taxon>
        <taxon>Pseudomonadati</taxon>
        <taxon>Bacteroidota</taxon>
        <taxon>Flavobacteriia</taxon>
        <taxon>Flavobacteriales</taxon>
        <taxon>Flavobacteriaceae</taxon>
        <taxon>Flavobacterium</taxon>
    </lineage>
</organism>
<dbReference type="Proteomes" id="UP000830454">
    <property type="component" value="Chromosome"/>
</dbReference>
<reference evidence="2" key="2">
    <citation type="submission" date="2022-04" db="EMBL/GenBank/DDBJ databases">
        <title>Complete Genome Sequence of Flavobacterium sediminilitoris YSM-43, Isolated from a Tidal Sediment.</title>
        <authorList>
            <person name="Lee P.A."/>
        </authorList>
    </citation>
    <scope>NUCLEOTIDE SEQUENCE</scope>
    <source>
        <strain evidence="2">YSM-43</strain>
    </source>
</reference>
<dbReference type="Gene3D" id="2.60.120.260">
    <property type="entry name" value="Galactose-binding domain-like"/>
    <property type="match status" value="1"/>
</dbReference>
<evidence type="ECO:0000313" key="3">
    <source>
        <dbReference type="Proteomes" id="UP000830454"/>
    </source>
</evidence>
<keyword evidence="3" id="KW-1185">Reference proteome</keyword>
<gene>
    <name evidence="2" type="ORF">LXD69_02275</name>
</gene>
<proteinExistence type="predicted"/>
<dbReference type="RefSeq" id="WP_246917182.1">
    <property type="nucleotide sequence ID" value="NZ_CP090145.1"/>
</dbReference>
<reference evidence="2" key="1">
    <citation type="submission" date="2021-12" db="EMBL/GenBank/DDBJ databases">
        <authorList>
            <person name="Cha I.-T."/>
            <person name="Lee K.-E."/>
            <person name="Park S.-J."/>
        </authorList>
    </citation>
    <scope>NUCLEOTIDE SEQUENCE</scope>
    <source>
        <strain evidence="2">YSM-43</strain>
    </source>
</reference>
<keyword evidence="1" id="KW-0175">Coiled coil</keyword>
<protein>
    <recommendedName>
        <fullName evidence="4">Outer membrane protein with beta-barrel domain</fullName>
    </recommendedName>
</protein>
<name>A0ABY4HNU7_9FLAO</name>